<protein>
    <submittedName>
        <fullName evidence="2">Uncharacterized protein</fullName>
    </submittedName>
</protein>
<reference evidence="2 3" key="1">
    <citation type="journal article" date="2019" name="Genome Biol. Evol.">
        <title>Insights into the evolution of the New World diploid cottons (Gossypium, subgenus Houzingenia) based on genome sequencing.</title>
        <authorList>
            <person name="Grover C.E."/>
            <person name="Arick M.A. 2nd"/>
            <person name="Thrash A."/>
            <person name="Conover J.L."/>
            <person name="Sanders W.S."/>
            <person name="Peterson D.G."/>
            <person name="Frelichowski J.E."/>
            <person name="Scheffler J.A."/>
            <person name="Scheffler B.E."/>
            <person name="Wendel J.F."/>
        </authorList>
    </citation>
    <scope>NUCLEOTIDE SEQUENCE [LARGE SCALE GENOMIC DNA]</scope>
    <source>
        <strain evidence="2">27</strain>
        <tissue evidence="2">Leaf</tissue>
    </source>
</reference>
<organism evidence="2 3">
    <name type="scientific">Gossypium davidsonii</name>
    <name type="common">Davidson's cotton</name>
    <name type="synonym">Gossypium klotzschianum subsp. davidsonii</name>
    <dbReference type="NCBI Taxonomy" id="34287"/>
    <lineage>
        <taxon>Eukaryota</taxon>
        <taxon>Viridiplantae</taxon>
        <taxon>Streptophyta</taxon>
        <taxon>Embryophyta</taxon>
        <taxon>Tracheophyta</taxon>
        <taxon>Spermatophyta</taxon>
        <taxon>Magnoliopsida</taxon>
        <taxon>eudicotyledons</taxon>
        <taxon>Gunneridae</taxon>
        <taxon>Pentapetalae</taxon>
        <taxon>rosids</taxon>
        <taxon>malvids</taxon>
        <taxon>Malvales</taxon>
        <taxon>Malvaceae</taxon>
        <taxon>Malvoideae</taxon>
        <taxon>Gossypium</taxon>
    </lineage>
</organism>
<dbReference type="CDD" id="cd09272">
    <property type="entry name" value="RNase_HI_RT_Ty1"/>
    <property type="match status" value="1"/>
</dbReference>
<evidence type="ECO:0000313" key="3">
    <source>
        <dbReference type="Proteomes" id="UP000593561"/>
    </source>
</evidence>
<proteinExistence type="predicted"/>
<evidence type="ECO:0000313" key="2">
    <source>
        <dbReference type="EMBL" id="MBA0624858.1"/>
    </source>
</evidence>
<feature type="non-terminal residue" evidence="2">
    <location>
        <position position="1"/>
    </location>
</feature>
<gene>
    <name evidence="2" type="ORF">Godav_010140</name>
</gene>
<comment type="caution">
    <text evidence="2">The sequence shown here is derived from an EMBL/GenBank/DDBJ whole genome shotgun (WGS) entry which is preliminary data.</text>
</comment>
<dbReference type="Proteomes" id="UP000593561">
    <property type="component" value="Unassembled WGS sequence"/>
</dbReference>
<dbReference type="PANTHER" id="PTHR11439">
    <property type="entry name" value="GAG-POL-RELATED RETROTRANSPOSON"/>
    <property type="match status" value="1"/>
</dbReference>
<dbReference type="PANTHER" id="PTHR11439:SF461">
    <property type="entry name" value="OS10G0432200 PROTEIN"/>
    <property type="match status" value="1"/>
</dbReference>
<dbReference type="AlphaFoldDB" id="A0A7J8SFI9"/>
<feature type="region of interest" description="Disordered" evidence="1">
    <location>
        <begin position="75"/>
        <end position="98"/>
    </location>
</feature>
<sequence>VVLVPSKRITDTFDSVLIPTEFVFEILLKVSNACCKDVLVMLMVRQWCDVLIFELDDWARFKPVKPQNQCDPILHQPLRRLPDRPTKNRRKDVDETRGASSSTFNRLIRKWVPLNYTKCCKVGNYVRTYKSEVGGNPRRLTKEVEKGKKEIQINKMKPPANKDLKINNLKLKATKEVQLKNFKPQPTNLQLLKLKFQSSKLKLGDSLISWRSKKQTVVARSSTESEYRATTLELLWLHQLLEDMGLSSPTATILHCDNCNAIQIAHNDFGTEEAKESSMGTYDYQHVPFVGVEDDAHKFQRKVLHEVHSGPNPISNSVPQQRLKTKLRKILP</sequence>
<feature type="compositionally biased region" description="Basic and acidic residues" evidence="1">
    <location>
        <begin position="80"/>
        <end position="97"/>
    </location>
</feature>
<evidence type="ECO:0000256" key="1">
    <source>
        <dbReference type="SAM" id="MobiDB-lite"/>
    </source>
</evidence>
<accession>A0A7J8SFI9</accession>
<name>A0A7J8SFI9_GOSDV</name>
<dbReference type="EMBL" id="JABFAC010000009">
    <property type="protein sequence ID" value="MBA0624858.1"/>
    <property type="molecule type" value="Genomic_DNA"/>
</dbReference>
<keyword evidence="3" id="KW-1185">Reference proteome</keyword>